<dbReference type="OrthoDB" id="423462at2759"/>
<evidence type="ECO:0000256" key="4">
    <source>
        <dbReference type="ARBA" id="ARBA00022833"/>
    </source>
</evidence>
<keyword evidence="10" id="KW-1185">Reference proteome</keyword>
<dbReference type="PROSITE" id="PS50102">
    <property type="entry name" value="RRM"/>
    <property type="match status" value="1"/>
</dbReference>
<evidence type="ECO:0000256" key="5">
    <source>
        <dbReference type="PROSITE-ProRule" id="PRU00176"/>
    </source>
</evidence>
<dbReference type="PRINTS" id="PR01848">
    <property type="entry name" value="U2AUXFACTOR"/>
</dbReference>
<dbReference type="EMBL" id="MLAK01000915">
    <property type="protein sequence ID" value="OHT01381.1"/>
    <property type="molecule type" value="Genomic_DNA"/>
</dbReference>
<feature type="domain" description="C3H1-type" evidence="8">
    <location>
        <begin position="32"/>
        <end position="60"/>
    </location>
</feature>
<accession>A0A1J4JVS5</accession>
<dbReference type="GO" id="GO:0003723">
    <property type="term" value="F:RNA binding"/>
    <property type="evidence" value="ECO:0007669"/>
    <property type="project" value="UniProtKB-UniRule"/>
</dbReference>
<protein>
    <submittedName>
        <fullName evidence="9">U2 snRNP auxiliary factor small subunit</fullName>
    </submittedName>
</protein>
<dbReference type="VEuPathDB" id="TrichDB:TRFO_07635"/>
<dbReference type="InterPro" id="IPR012677">
    <property type="entry name" value="Nucleotide-bd_a/b_plait_sf"/>
</dbReference>
<keyword evidence="4 6" id="KW-0862">Zinc</keyword>
<dbReference type="GO" id="GO:0089701">
    <property type="term" value="C:U2AF complex"/>
    <property type="evidence" value="ECO:0007669"/>
    <property type="project" value="InterPro"/>
</dbReference>
<feature type="domain" description="C3H1-type" evidence="8">
    <location>
        <begin position="168"/>
        <end position="195"/>
    </location>
</feature>
<evidence type="ECO:0000259" key="8">
    <source>
        <dbReference type="PROSITE" id="PS50103"/>
    </source>
</evidence>
<organism evidence="9 10">
    <name type="scientific">Tritrichomonas foetus</name>
    <dbReference type="NCBI Taxonomy" id="1144522"/>
    <lineage>
        <taxon>Eukaryota</taxon>
        <taxon>Metamonada</taxon>
        <taxon>Parabasalia</taxon>
        <taxon>Tritrichomonadida</taxon>
        <taxon>Tritrichomonadidae</taxon>
        <taxon>Tritrichomonas</taxon>
    </lineage>
</organism>
<sequence length="241" mass="27040">MTSSNVNFLQLTINFTYMSKKKMNIDKTSPDEKDPTICQFYDKTGVCSKGELCNKSHRDCAISRAIVLHHIFPDPDVFISMLPPGVLSISDITRQRLVDAFFIDVAAMLMQFGQLDDMVLSGNKSDHLIGNVIGLFHDSDAALAAKIALDGQYYAGRRIAVGFVPIPRLSLAICHNTDNKECTNGALCNFIHPLEPSPNVYNQCFPRVVKSQPQQLRNPKKKRFINNPMDTLYNRSTPPKY</sequence>
<evidence type="ECO:0000313" key="10">
    <source>
        <dbReference type="Proteomes" id="UP000179807"/>
    </source>
</evidence>
<evidence type="ECO:0000313" key="9">
    <source>
        <dbReference type="EMBL" id="OHT01381.1"/>
    </source>
</evidence>
<dbReference type="PROSITE" id="PS50103">
    <property type="entry name" value="ZF_C3H1"/>
    <property type="match status" value="2"/>
</dbReference>
<feature type="zinc finger region" description="C3H1-type" evidence="6">
    <location>
        <begin position="32"/>
        <end position="60"/>
    </location>
</feature>
<dbReference type="GO" id="GO:0008270">
    <property type="term" value="F:zinc ion binding"/>
    <property type="evidence" value="ECO:0007669"/>
    <property type="project" value="UniProtKB-KW"/>
</dbReference>
<keyword evidence="1 6" id="KW-0479">Metal-binding</keyword>
<evidence type="ECO:0000256" key="6">
    <source>
        <dbReference type="PROSITE-ProRule" id="PRU00723"/>
    </source>
</evidence>
<reference evidence="9" key="1">
    <citation type="submission" date="2016-10" db="EMBL/GenBank/DDBJ databases">
        <authorList>
            <person name="Benchimol M."/>
            <person name="Almeida L.G."/>
            <person name="Vasconcelos A.T."/>
            <person name="Perreira-Neves A."/>
            <person name="Rosa I.A."/>
            <person name="Tasca T."/>
            <person name="Bogo M.R."/>
            <person name="de Souza W."/>
        </authorList>
    </citation>
    <scope>NUCLEOTIDE SEQUENCE [LARGE SCALE GENOMIC DNA]</scope>
    <source>
        <strain evidence="9">K</strain>
    </source>
</reference>
<dbReference type="RefSeq" id="XP_068354517.1">
    <property type="nucleotide sequence ID" value="XM_068493799.1"/>
</dbReference>
<keyword evidence="2" id="KW-0677">Repeat</keyword>
<gene>
    <name evidence="9" type="ORF">TRFO_07635</name>
</gene>
<dbReference type="InterPro" id="IPR000571">
    <property type="entry name" value="Znf_CCCH"/>
</dbReference>
<dbReference type="SMART" id="SM00356">
    <property type="entry name" value="ZnF_C3H1"/>
    <property type="match status" value="2"/>
</dbReference>
<dbReference type="PANTHER" id="PTHR12620">
    <property type="entry name" value="U2 SNRNP AUXILIARY FACTOR, SMALL SUBUNIT"/>
    <property type="match status" value="1"/>
</dbReference>
<feature type="zinc finger region" description="C3H1-type" evidence="6">
    <location>
        <begin position="168"/>
        <end position="195"/>
    </location>
</feature>
<dbReference type="GO" id="GO:0000398">
    <property type="term" value="P:mRNA splicing, via spliceosome"/>
    <property type="evidence" value="ECO:0007669"/>
    <property type="project" value="InterPro"/>
</dbReference>
<feature type="domain" description="RRM" evidence="7">
    <location>
        <begin position="75"/>
        <end position="166"/>
    </location>
</feature>
<dbReference type="SUPFAM" id="SSF54928">
    <property type="entry name" value="RNA-binding domain, RBD"/>
    <property type="match status" value="1"/>
</dbReference>
<proteinExistence type="predicted"/>
<keyword evidence="5" id="KW-0694">RNA-binding</keyword>
<evidence type="ECO:0000256" key="3">
    <source>
        <dbReference type="ARBA" id="ARBA00022771"/>
    </source>
</evidence>
<dbReference type="Gene3D" id="3.30.70.330">
    <property type="match status" value="1"/>
</dbReference>
<comment type="caution">
    <text evidence="9">The sequence shown here is derived from an EMBL/GenBank/DDBJ whole genome shotgun (WGS) entry which is preliminary data.</text>
</comment>
<dbReference type="SUPFAM" id="SSF90229">
    <property type="entry name" value="CCCH zinc finger"/>
    <property type="match status" value="1"/>
</dbReference>
<dbReference type="InterPro" id="IPR009145">
    <property type="entry name" value="U2AF_small"/>
</dbReference>
<dbReference type="Proteomes" id="UP000179807">
    <property type="component" value="Unassembled WGS sequence"/>
</dbReference>
<keyword evidence="3 6" id="KW-0863">Zinc-finger</keyword>
<name>A0A1J4JVS5_9EUKA</name>
<dbReference type="GeneID" id="94828503"/>
<evidence type="ECO:0000256" key="1">
    <source>
        <dbReference type="ARBA" id="ARBA00022723"/>
    </source>
</evidence>
<dbReference type="InterPro" id="IPR000504">
    <property type="entry name" value="RRM_dom"/>
</dbReference>
<dbReference type="InterPro" id="IPR036855">
    <property type="entry name" value="Znf_CCCH_sf"/>
</dbReference>
<dbReference type="AlphaFoldDB" id="A0A1J4JVS5"/>
<dbReference type="InterPro" id="IPR035979">
    <property type="entry name" value="RBD_domain_sf"/>
</dbReference>
<evidence type="ECO:0000256" key="2">
    <source>
        <dbReference type="ARBA" id="ARBA00022737"/>
    </source>
</evidence>
<evidence type="ECO:0000259" key="7">
    <source>
        <dbReference type="PROSITE" id="PS50102"/>
    </source>
</evidence>